<dbReference type="CDD" id="cd02440">
    <property type="entry name" value="AdoMet_MTases"/>
    <property type="match status" value="1"/>
</dbReference>
<dbReference type="GO" id="GO:0008276">
    <property type="term" value="F:protein methyltransferase activity"/>
    <property type="evidence" value="ECO:0007669"/>
    <property type="project" value="UniProtKB-UniRule"/>
</dbReference>
<dbReference type="InterPro" id="IPR050078">
    <property type="entry name" value="Ribosomal_L11_MeTrfase_PrmA"/>
</dbReference>
<evidence type="ECO:0000313" key="8">
    <source>
        <dbReference type="Proteomes" id="UP000635726"/>
    </source>
</evidence>
<comment type="similarity">
    <text evidence="1 6">Belongs to the methyltransferase superfamily. PrmA family.</text>
</comment>
<evidence type="ECO:0000256" key="4">
    <source>
        <dbReference type="ARBA" id="ARBA00022679"/>
    </source>
</evidence>
<dbReference type="InterPro" id="IPR029063">
    <property type="entry name" value="SAM-dependent_MTases_sf"/>
</dbReference>
<dbReference type="EMBL" id="BMOE01000005">
    <property type="protein sequence ID" value="GGJ75046.1"/>
    <property type="molecule type" value="Genomic_DNA"/>
</dbReference>
<feature type="binding site" evidence="6">
    <location>
        <position position="213"/>
    </location>
    <ligand>
        <name>S-adenosyl-L-methionine</name>
        <dbReference type="ChEBI" id="CHEBI:59789"/>
    </ligand>
</feature>
<organism evidence="7 8">
    <name type="scientific">Deinococcus aquiradiocola</name>
    <dbReference type="NCBI Taxonomy" id="393059"/>
    <lineage>
        <taxon>Bacteria</taxon>
        <taxon>Thermotogati</taxon>
        <taxon>Deinococcota</taxon>
        <taxon>Deinococci</taxon>
        <taxon>Deinococcales</taxon>
        <taxon>Deinococcaceae</taxon>
        <taxon>Deinococcus</taxon>
    </lineage>
</organism>
<comment type="function">
    <text evidence="6">Methylates ribosomal protein L11.</text>
</comment>
<evidence type="ECO:0000256" key="1">
    <source>
        <dbReference type="ARBA" id="ARBA00009741"/>
    </source>
</evidence>
<keyword evidence="7" id="KW-0689">Ribosomal protein</keyword>
<reference evidence="7" key="1">
    <citation type="journal article" date="2014" name="Int. J. Syst. Evol. Microbiol.">
        <title>Complete genome sequence of Corynebacterium casei LMG S-19264T (=DSM 44701T), isolated from a smear-ripened cheese.</title>
        <authorList>
            <consortium name="US DOE Joint Genome Institute (JGI-PGF)"/>
            <person name="Walter F."/>
            <person name="Albersmeier A."/>
            <person name="Kalinowski J."/>
            <person name="Ruckert C."/>
        </authorList>
    </citation>
    <scope>NUCLEOTIDE SEQUENCE</scope>
    <source>
        <strain evidence="7">JCM 14371</strain>
    </source>
</reference>
<comment type="subcellular location">
    <subcellularLocation>
        <location evidence="6">Cytoplasm</location>
    </subcellularLocation>
</comment>
<dbReference type="Proteomes" id="UP000635726">
    <property type="component" value="Unassembled WGS sequence"/>
</dbReference>
<keyword evidence="3 6" id="KW-0489">Methyltransferase</keyword>
<feature type="binding site" evidence="6">
    <location>
        <position position="113"/>
    </location>
    <ligand>
        <name>S-adenosyl-L-methionine</name>
        <dbReference type="ChEBI" id="CHEBI:59789"/>
    </ligand>
</feature>
<keyword evidence="4 6" id="KW-0808">Transferase</keyword>
<evidence type="ECO:0000256" key="3">
    <source>
        <dbReference type="ARBA" id="ARBA00022603"/>
    </source>
</evidence>
<dbReference type="Pfam" id="PF06325">
    <property type="entry name" value="PrmA"/>
    <property type="match status" value="1"/>
</dbReference>
<dbReference type="PANTHER" id="PTHR43648">
    <property type="entry name" value="ELECTRON TRANSFER FLAVOPROTEIN BETA SUBUNIT LYSINE METHYLTRANSFERASE"/>
    <property type="match status" value="1"/>
</dbReference>
<dbReference type="Gene3D" id="3.30.70.1170">
    <property type="entry name" value="Sun protein, domain 3"/>
    <property type="match status" value="1"/>
</dbReference>
<dbReference type="EC" id="2.1.1.-" evidence="6"/>
<dbReference type="AlphaFoldDB" id="A0A917PFI7"/>
<dbReference type="PANTHER" id="PTHR43648:SF1">
    <property type="entry name" value="ELECTRON TRANSFER FLAVOPROTEIN BETA SUBUNIT LYSINE METHYLTRANSFERASE"/>
    <property type="match status" value="1"/>
</dbReference>
<protein>
    <recommendedName>
        <fullName evidence="6">Ribosomal protein L11 methyltransferase</fullName>
        <shortName evidence="6">L11 Mtase</shortName>
        <ecNumber evidence="6">2.1.1.-</ecNumber>
    </recommendedName>
</protein>
<evidence type="ECO:0000256" key="5">
    <source>
        <dbReference type="ARBA" id="ARBA00022691"/>
    </source>
</evidence>
<dbReference type="Gene3D" id="1.20.5.1350">
    <property type="match status" value="1"/>
</dbReference>
<dbReference type="HAMAP" id="MF_00735">
    <property type="entry name" value="Methyltr_PrmA"/>
    <property type="match status" value="1"/>
</dbReference>
<name>A0A917PFI7_9DEIO</name>
<keyword evidence="2 6" id="KW-0963">Cytoplasm</keyword>
<reference evidence="7" key="2">
    <citation type="submission" date="2020-09" db="EMBL/GenBank/DDBJ databases">
        <authorList>
            <person name="Sun Q."/>
            <person name="Ohkuma M."/>
        </authorList>
    </citation>
    <scope>NUCLEOTIDE SEQUENCE</scope>
    <source>
        <strain evidence="7">JCM 14371</strain>
    </source>
</reference>
<dbReference type="SUPFAM" id="SSF53335">
    <property type="entry name" value="S-adenosyl-L-methionine-dependent methyltransferases"/>
    <property type="match status" value="1"/>
</dbReference>
<dbReference type="InterPro" id="IPR004498">
    <property type="entry name" value="Ribosomal_PrmA_MeTrfase"/>
</dbReference>
<comment type="caution">
    <text evidence="7">The sequence shown here is derived from an EMBL/GenBank/DDBJ whole genome shotgun (WGS) entry which is preliminary data.</text>
</comment>
<evidence type="ECO:0000256" key="6">
    <source>
        <dbReference type="HAMAP-Rule" id="MF_00735"/>
    </source>
</evidence>
<evidence type="ECO:0000256" key="2">
    <source>
        <dbReference type="ARBA" id="ARBA00022490"/>
    </source>
</evidence>
<sequence>MLVYRVPGSLDNEELTAALWDAGAGGLEERQGFLRAYFDGRVPLDDVPGLAGGEWVDEPDRDWQADWKLGLKPVQAGRVTVVPSWLVQDVPQGQLTLIIEPGMAFGTGHHATTRMAIEALSVLELRGERVLDVGTGSGVLAMAASLLGAESALGVDIDPLTIPVAFENAELNGFTRGEDGLTGPQGGQLDFREGTLDGEAFEDEDRYGVLVANLYAELHDLLAGDYREALVPGGPLVLTGILESKLPLVRDALDREGFTDVVERLDGEWALVTARNAGR</sequence>
<feature type="binding site" evidence="6">
    <location>
        <position position="156"/>
    </location>
    <ligand>
        <name>S-adenosyl-L-methionine</name>
        <dbReference type="ChEBI" id="CHEBI:59789"/>
    </ligand>
</feature>
<feature type="binding site" evidence="6">
    <location>
        <position position="134"/>
    </location>
    <ligand>
        <name>S-adenosyl-L-methionine</name>
        <dbReference type="ChEBI" id="CHEBI:59789"/>
    </ligand>
</feature>
<keyword evidence="8" id="KW-1185">Reference proteome</keyword>
<dbReference type="GO" id="GO:0032259">
    <property type="term" value="P:methylation"/>
    <property type="evidence" value="ECO:0007669"/>
    <property type="project" value="UniProtKB-KW"/>
</dbReference>
<dbReference type="Gene3D" id="3.40.50.150">
    <property type="entry name" value="Vaccinia Virus protein VP39"/>
    <property type="match status" value="1"/>
</dbReference>
<dbReference type="RefSeq" id="WP_188962786.1">
    <property type="nucleotide sequence ID" value="NZ_BMOE01000005.1"/>
</dbReference>
<dbReference type="GO" id="GO:0005840">
    <property type="term" value="C:ribosome"/>
    <property type="evidence" value="ECO:0007669"/>
    <property type="project" value="UniProtKB-KW"/>
</dbReference>
<gene>
    <name evidence="6 7" type="primary">prmA</name>
    <name evidence="7" type="ORF">GCM10008939_19190</name>
</gene>
<dbReference type="GO" id="GO:0005737">
    <property type="term" value="C:cytoplasm"/>
    <property type="evidence" value="ECO:0007669"/>
    <property type="project" value="UniProtKB-SubCell"/>
</dbReference>
<evidence type="ECO:0000313" key="7">
    <source>
        <dbReference type="EMBL" id="GGJ75046.1"/>
    </source>
</evidence>
<keyword evidence="7" id="KW-0687">Ribonucleoprotein</keyword>
<accession>A0A917PFI7</accession>
<comment type="catalytic activity">
    <reaction evidence="6">
        <text>L-lysyl-[protein] + 3 S-adenosyl-L-methionine = N(6),N(6),N(6)-trimethyl-L-lysyl-[protein] + 3 S-adenosyl-L-homocysteine + 3 H(+)</text>
        <dbReference type="Rhea" id="RHEA:54192"/>
        <dbReference type="Rhea" id="RHEA-COMP:9752"/>
        <dbReference type="Rhea" id="RHEA-COMP:13826"/>
        <dbReference type="ChEBI" id="CHEBI:15378"/>
        <dbReference type="ChEBI" id="CHEBI:29969"/>
        <dbReference type="ChEBI" id="CHEBI:57856"/>
        <dbReference type="ChEBI" id="CHEBI:59789"/>
        <dbReference type="ChEBI" id="CHEBI:61961"/>
    </reaction>
</comment>
<keyword evidence="5 6" id="KW-0949">S-adenosyl-L-methionine</keyword>
<dbReference type="NCBIfam" id="NF001790">
    <property type="entry name" value="PRK00517.3-3"/>
    <property type="match status" value="1"/>
</dbReference>
<proteinExistence type="inferred from homology"/>